<dbReference type="InterPro" id="IPR039414">
    <property type="entry name" value="SMG1_PIKKc"/>
</dbReference>
<evidence type="ECO:0000256" key="4">
    <source>
        <dbReference type="ARBA" id="ARBA00022777"/>
    </source>
</evidence>
<dbReference type="GO" id="GO:0016242">
    <property type="term" value="P:negative regulation of macroautophagy"/>
    <property type="evidence" value="ECO:0007669"/>
    <property type="project" value="TreeGrafter"/>
</dbReference>
<dbReference type="AlphaFoldDB" id="A0A7R9KYQ0"/>
<dbReference type="EMBL" id="CAJPIZ010009703">
    <property type="protein sequence ID" value="CAG2112029.1"/>
    <property type="molecule type" value="Genomic_DNA"/>
</dbReference>
<dbReference type="GO" id="GO:0005524">
    <property type="term" value="F:ATP binding"/>
    <property type="evidence" value="ECO:0007669"/>
    <property type="project" value="UniProtKB-KW"/>
</dbReference>
<dbReference type="Pfam" id="PF02260">
    <property type="entry name" value="FATC"/>
    <property type="match status" value="1"/>
</dbReference>
<dbReference type="GO" id="GO:0031932">
    <property type="term" value="C:TORC2 complex"/>
    <property type="evidence" value="ECO:0007669"/>
    <property type="project" value="TreeGrafter"/>
</dbReference>
<dbReference type="SMART" id="SM01343">
    <property type="entry name" value="FATC"/>
    <property type="match status" value="1"/>
</dbReference>
<dbReference type="GO" id="GO:0031929">
    <property type="term" value="P:TOR signaling"/>
    <property type="evidence" value="ECO:0007669"/>
    <property type="project" value="TreeGrafter"/>
</dbReference>
<protein>
    <recommendedName>
        <fullName evidence="1">non-specific serine/threonine protein kinase</fullName>
        <ecNumber evidence="1">2.7.11.1</ecNumber>
    </recommendedName>
</protein>
<feature type="compositionally biased region" description="Low complexity" evidence="6">
    <location>
        <begin position="671"/>
        <end position="681"/>
    </location>
</feature>
<evidence type="ECO:0000256" key="2">
    <source>
        <dbReference type="ARBA" id="ARBA00022679"/>
    </source>
</evidence>
<dbReference type="EC" id="2.7.11.1" evidence="1"/>
<evidence type="ECO:0000313" key="9">
    <source>
        <dbReference type="EMBL" id="CAD7631599.1"/>
    </source>
</evidence>
<dbReference type="GO" id="GO:0031931">
    <property type="term" value="C:TORC1 complex"/>
    <property type="evidence" value="ECO:0007669"/>
    <property type="project" value="TreeGrafter"/>
</dbReference>
<dbReference type="PANTHER" id="PTHR11139">
    <property type="entry name" value="ATAXIA TELANGIECTASIA MUTATED ATM -RELATED"/>
    <property type="match status" value="1"/>
</dbReference>
<reference evidence="9" key="1">
    <citation type="submission" date="2020-11" db="EMBL/GenBank/DDBJ databases">
        <authorList>
            <person name="Tran Van P."/>
        </authorList>
    </citation>
    <scope>NUCLEOTIDE SEQUENCE</scope>
</reference>
<evidence type="ECO:0000256" key="6">
    <source>
        <dbReference type="SAM" id="MobiDB-lite"/>
    </source>
</evidence>
<dbReference type="SMART" id="SM00146">
    <property type="entry name" value="PI3Kc"/>
    <property type="match status" value="1"/>
</dbReference>
<accession>A0A7R9KYQ0</accession>
<dbReference type="GO" id="GO:0000184">
    <property type="term" value="P:nuclear-transcribed mRNA catabolic process, nonsense-mediated decay"/>
    <property type="evidence" value="ECO:0007669"/>
    <property type="project" value="InterPro"/>
</dbReference>
<dbReference type="GO" id="GO:0005634">
    <property type="term" value="C:nucleus"/>
    <property type="evidence" value="ECO:0007669"/>
    <property type="project" value="TreeGrafter"/>
</dbReference>
<dbReference type="GO" id="GO:0005737">
    <property type="term" value="C:cytoplasm"/>
    <property type="evidence" value="ECO:0007669"/>
    <property type="project" value="TreeGrafter"/>
</dbReference>
<dbReference type="Proteomes" id="UP000759131">
    <property type="component" value="Unassembled WGS sequence"/>
</dbReference>
<keyword evidence="4" id="KW-0418">Kinase</keyword>
<evidence type="ECO:0000313" key="10">
    <source>
        <dbReference type="Proteomes" id="UP000759131"/>
    </source>
</evidence>
<dbReference type="PANTHER" id="PTHR11139:SF119">
    <property type="entry name" value="SERINE_THREONINE-PROTEIN KINASE SMG1"/>
    <property type="match status" value="1"/>
</dbReference>
<dbReference type="Gene3D" id="3.30.1010.10">
    <property type="entry name" value="Phosphatidylinositol 3-kinase Catalytic Subunit, Chain A, domain 4"/>
    <property type="match status" value="1"/>
</dbReference>
<dbReference type="Pfam" id="PF00454">
    <property type="entry name" value="PI3_PI4_kinase"/>
    <property type="match status" value="1"/>
</dbReference>
<feature type="domain" description="FATC" evidence="8">
    <location>
        <begin position="706"/>
        <end position="738"/>
    </location>
</feature>
<dbReference type="PROSITE" id="PS50290">
    <property type="entry name" value="PI3_4_KINASE_3"/>
    <property type="match status" value="1"/>
</dbReference>
<dbReference type="OrthoDB" id="6503529at2759"/>
<evidence type="ECO:0000256" key="1">
    <source>
        <dbReference type="ARBA" id="ARBA00012513"/>
    </source>
</evidence>
<evidence type="ECO:0000259" key="7">
    <source>
        <dbReference type="PROSITE" id="PS50290"/>
    </source>
</evidence>
<evidence type="ECO:0000256" key="5">
    <source>
        <dbReference type="ARBA" id="ARBA00022840"/>
    </source>
</evidence>
<proteinExistence type="predicted"/>
<dbReference type="InterPro" id="IPR000403">
    <property type="entry name" value="PI3/4_kinase_cat_dom"/>
</dbReference>
<dbReference type="GO" id="GO:0004674">
    <property type="term" value="F:protein serine/threonine kinase activity"/>
    <property type="evidence" value="ECO:0007669"/>
    <property type="project" value="UniProtKB-EC"/>
</dbReference>
<dbReference type="InterPro" id="IPR036940">
    <property type="entry name" value="PI3/4_kinase_cat_sf"/>
</dbReference>
<dbReference type="SMART" id="SM01345">
    <property type="entry name" value="Rapamycin_bind"/>
    <property type="match status" value="1"/>
</dbReference>
<dbReference type="PROSITE" id="PS51190">
    <property type="entry name" value="FATC"/>
    <property type="match status" value="1"/>
</dbReference>
<gene>
    <name evidence="9" type="ORF">OSB1V03_LOCUS12008</name>
</gene>
<sequence length="738" mass="83752">IGSDSQHLIVFPAVAGSLTNKKDEYLFDSIPGKGFDCGDSFDEDFDVDAVINEQEEESALMQNCYASLVETLSQQNPQLISQTKTFVHELRRITVLWDEVWIGTLINHLGELKKQITSFETEIDKIKGNHLLTDEEKDLIIREKHNIVFRRVIYFLELTQLITSEAPETPHESWFQRCFSKSIADTIKVLQSPPDPSQPQQNLVAYQQLLQTIQKKAIMASNGRSQLVMDNISPVLAALENTVIPMPGLNVHSRTIGSNITIQRVCRTVTTLHTKTKPKKIVFFGSDGRAHTYLFKGHEDLHLDERIMQFLAIVNKMIVKYHNNKQERVHYRARHYSVTPLGNKSGLIQWVDGGQALYGLYKKWILNRDNSPPKTGQNQNTTITGLNDNAYKPSDIFNKKLAAKGVIGTNRSEWPSKVLVQVLEELVNETPVDLISKELWCASVNPYDYWRLNQTFTYSNAVMSMIGYIIGLGDRHLDNILLDLSTGEVIHIDYNICFEKGKTLRVPEKVSCRLTQNMVNAFGITGIEGTFRMSSEHILRVLRKGKETLLTLLEAFVYDPLIDWTPDHEEGYTGAIYGGARISELAKEGKLISKHQMEKENSEAIHKLNARIKQIERQNNWPKISADMSANRAEGQMNALEDITRNDSALVSAAKFVNHLNGSENEKSKHSSSAKNSSSVKRNTYATNVWKKVKMKLDGRDPDQNKKFSVIEQVNNVLKEAMDVENLALMYEGWTSWV</sequence>
<name>A0A7R9KYQ0_9ACAR</name>
<dbReference type="InterPro" id="IPR018936">
    <property type="entry name" value="PI3/4_kinase_CS"/>
</dbReference>
<dbReference type="CDD" id="cd05170">
    <property type="entry name" value="PIKKc_SMG1"/>
    <property type="match status" value="1"/>
</dbReference>
<keyword evidence="5" id="KW-0067">ATP-binding</keyword>
<keyword evidence="10" id="KW-1185">Reference proteome</keyword>
<evidence type="ECO:0000259" key="8">
    <source>
        <dbReference type="PROSITE" id="PS51190"/>
    </source>
</evidence>
<dbReference type="InterPro" id="IPR011009">
    <property type="entry name" value="Kinase-like_dom_sf"/>
</dbReference>
<dbReference type="Gene3D" id="1.10.1070.11">
    <property type="entry name" value="Phosphatidylinositol 3-/4-kinase, catalytic domain"/>
    <property type="match status" value="1"/>
</dbReference>
<dbReference type="InterPro" id="IPR050517">
    <property type="entry name" value="DDR_Repair_Kinase"/>
</dbReference>
<feature type="region of interest" description="Disordered" evidence="6">
    <location>
        <begin position="661"/>
        <end position="681"/>
    </location>
</feature>
<feature type="domain" description="PI3K/PI4K catalytic" evidence="7">
    <location>
        <begin position="265"/>
        <end position="617"/>
    </location>
</feature>
<organism evidence="9">
    <name type="scientific">Medioppia subpectinata</name>
    <dbReference type="NCBI Taxonomy" id="1979941"/>
    <lineage>
        <taxon>Eukaryota</taxon>
        <taxon>Metazoa</taxon>
        <taxon>Ecdysozoa</taxon>
        <taxon>Arthropoda</taxon>
        <taxon>Chelicerata</taxon>
        <taxon>Arachnida</taxon>
        <taxon>Acari</taxon>
        <taxon>Acariformes</taxon>
        <taxon>Sarcoptiformes</taxon>
        <taxon>Oribatida</taxon>
        <taxon>Brachypylina</taxon>
        <taxon>Oppioidea</taxon>
        <taxon>Oppiidae</taxon>
        <taxon>Medioppia</taxon>
    </lineage>
</organism>
<evidence type="ECO:0000256" key="3">
    <source>
        <dbReference type="ARBA" id="ARBA00022741"/>
    </source>
</evidence>
<keyword evidence="2" id="KW-0808">Transferase</keyword>
<dbReference type="SUPFAM" id="SSF56112">
    <property type="entry name" value="Protein kinase-like (PK-like)"/>
    <property type="match status" value="1"/>
</dbReference>
<dbReference type="PROSITE" id="PS00916">
    <property type="entry name" value="PI3_4_KINASE_2"/>
    <property type="match status" value="1"/>
</dbReference>
<keyword evidence="3" id="KW-0547">Nucleotide-binding</keyword>
<dbReference type="EMBL" id="OC864278">
    <property type="protein sequence ID" value="CAD7631599.1"/>
    <property type="molecule type" value="Genomic_DNA"/>
</dbReference>
<feature type="non-terminal residue" evidence="9">
    <location>
        <position position="1"/>
    </location>
</feature>
<dbReference type="InterPro" id="IPR003152">
    <property type="entry name" value="FATC_dom"/>
</dbReference>